<gene>
    <name evidence="3" type="ORF">JMJ35_001756</name>
</gene>
<dbReference type="Gene3D" id="2.30.110.10">
    <property type="entry name" value="Electron Transport, Fmn-binding Protein, Chain A"/>
    <property type="match status" value="1"/>
</dbReference>
<dbReference type="InterPro" id="IPR002563">
    <property type="entry name" value="Flavin_Rdtase-like_dom"/>
</dbReference>
<accession>A0AA39R6B3</accession>
<dbReference type="Proteomes" id="UP001166286">
    <property type="component" value="Unassembled WGS sequence"/>
</dbReference>
<evidence type="ECO:0000313" key="4">
    <source>
        <dbReference type="Proteomes" id="UP001166286"/>
    </source>
</evidence>
<organism evidence="3 4">
    <name type="scientific">Cladonia borealis</name>
    <dbReference type="NCBI Taxonomy" id="184061"/>
    <lineage>
        <taxon>Eukaryota</taxon>
        <taxon>Fungi</taxon>
        <taxon>Dikarya</taxon>
        <taxon>Ascomycota</taxon>
        <taxon>Pezizomycotina</taxon>
        <taxon>Lecanoromycetes</taxon>
        <taxon>OSLEUM clade</taxon>
        <taxon>Lecanoromycetidae</taxon>
        <taxon>Lecanorales</taxon>
        <taxon>Lecanorineae</taxon>
        <taxon>Cladoniaceae</taxon>
        <taxon>Cladonia</taxon>
    </lineage>
</organism>
<dbReference type="SMART" id="SM00903">
    <property type="entry name" value="Flavin_Reduct"/>
    <property type="match status" value="1"/>
</dbReference>
<dbReference type="GO" id="GO:0042602">
    <property type="term" value="F:riboflavin reductase (NADPH) activity"/>
    <property type="evidence" value="ECO:0007669"/>
    <property type="project" value="TreeGrafter"/>
</dbReference>
<dbReference type="InterPro" id="IPR050268">
    <property type="entry name" value="NADH-dep_flavin_reductase"/>
</dbReference>
<dbReference type="SUPFAM" id="SSF50475">
    <property type="entry name" value="FMN-binding split barrel"/>
    <property type="match status" value="1"/>
</dbReference>
<dbReference type="PANTHER" id="PTHR30466:SF1">
    <property type="entry name" value="FMN REDUCTASE (NADH) RUTF"/>
    <property type="match status" value="1"/>
</dbReference>
<reference evidence="3" key="1">
    <citation type="submission" date="2023-03" db="EMBL/GenBank/DDBJ databases">
        <title>Complete genome of Cladonia borealis.</title>
        <authorList>
            <person name="Park H."/>
        </authorList>
    </citation>
    <scope>NUCLEOTIDE SEQUENCE</scope>
    <source>
        <strain evidence="3">ANT050790</strain>
    </source>
</reference>
<feature type="domain" description="Flavin reductase like" evidence="2">
    <location>
        <begin position="68"/>
        <end position="232"/>
    </location>
</feature>
<evidence type="ECO:0000259" key="2">
    <source>
        <dbReference type="SMART" id="SM00903"/>
    </source>
</evidence>
<comment type="caution">
    <text evidence="3">The sequence shown here is derived from an EMBL/GenBank/DDBJ whole genome shotgun (WGS) entry which is preliminary data.</text>
</comment>
<dbReference type="PANTHER" id="PTHR30466">
    <property type="entry name" value="FLAVIN REDUCTASE"/>
    <property type="match status" value="1"/>
</dbReference>
<keyword evidence="1" id="KW-0560">Oxidoreductase</keyword>
<name>A0AA39R6B3_9LECA</name>
<proteinExistence type="predicted"/>
<evidence type="ECO:0000313" key="3">
    <source>
        <dbReference type="EMBL" id="KAK0515722.1"/>
    </source>
</evidence>
<dbReference type="Pfam" id="PF01613">
    <property type="entry name" value="Flavin_Reduct"/>
    <property type="match status" value="1"/>
</dbReference>
<keyword evidence="4" id="KW-1185">Reference proteome</keyword>
<dbReference type="AlphaFoldDB" id="A0AA39R6B3"/>
<dbReference type="GO" id="GO:0010181">
    <property type="term" value="F:FMN binding"/>
    <property type="evidence" value="ECO:0007669"/>
    <property type="project" value="InterPro"/>
</dbReference>
<sequence length="246" mass="27869">MTSRYVTTSTRRLTRPSSVFLLRRAVHMRRCLSRREPLTNEVADSLKASKDTNDWDNLPLPEQVRSLMRPVPHVLTVITSFQPGQSPEDEPEPRGLLVSSFNTITLSPRPYVSFNIKIPSSTWDAIKASGYFTASGISNSTIAAAFAKGEAGSGDKATEGGWMRDWINKDGTLRDYWTAYWWMRCRCTIEESRPVGDHLIVVGEVVQAGEYEYGRTRMLRSPLLYMNGRYFRFNRPEGVLAHTGRA</sequence>
<dbReference type="InterPro" id="IPR012349">
    <property type="entry name" value="Split_barrel_FMN-bd"/>
</dbReference>
<dbReference type="EMBL" id="JAFEKC020000003">
    <property type="protein sequence ID" value="KAK0515722.1"/>
    <property type="molecule type" value="Genomic_DNA"/>
</dbReference>
<protein>
    <recommendedName>
        <fullName evidence="2">Flavin reductase like domain-containing protein</fullName>
    </recommendedName>
</protein>
<evidence type="ECO:0000256" key="1">
    <source>
        <dbReference type="ARBA" id="ARBA00023002"/>
    </source>
</evidence>